<dbReference type="AlphaFoldDB" id="A0A2H9T7C2"/>
<dbReference type="PANTHER" id="PTHR30087:SF0">
    <property type="entry name" value="INNER MEMBRANE PROTEIN"/>
    <property type="match status" value="1"/>
</dbReference>
<dbReference type="InterPro" id="IPR007553">
    <property type="entry name" value="2-thiour_desulf"/>
</dbReference>
<proteinExistence type="predicted"/>
<dbReference type="Pfam" id="PF08349">
    <property type="entry name" value="DUF1722"/>
    <property type="match status" value="1"/>
</dbReference>
<comment type="caution">
    <text evidence="2">The sequence shown here is derived from an EMBL/GenBank/DDBJ whole genome shotgun (WGS) entry which is preliminary data.</text>
</comment>
<evidence type="ECO:0000313" key="2">
    <source>
        <dbReference type="EMBL" id="PJE79121.1"/>
    </source>
</evidence>
<sequence>MAIVPLDGIDIKPAIGISSCLLGQKVRYNGGHKKSSFCVNDLAPLVEFIPVCPEVGIGLGVPREPIRLVGGENVYRVQGTEHQDLDVTEPLEAYAKKKCSEIQGLSGYILMQKSPSCGMERVKIYHPNGNPSGFSGSGIYARTLMTQMPALPVEEEGRLHDPVLRENFFTRVYAYKRWQQLLADPPKYSDVVEFHGQHKYLLMAHYPQNYQNLGRYVAQGRHIPFDEFLDGYIRQFMDVLSHRANRKSHTNALLHLMGYVKKTVGGDDRQRIMKVIETYRQGMVPLITPVSLLSHFLEQYGDDYVKKQVYLNPYPECLGLRNTI</sequence>
<gene>
    <name evidence="2" type="ORF">CI610_01903</name>
</gene>
<evidence type="ECO:0000259" key="1">
    <source>
        <dbReference type="Pfam" id="PF08349"/>
    </source>
</evidence>
<name>A0A2H9T7C2_9ZZZZ</name>
<dbReference type="InterPro" id="IPR013560">
    <property type="entry name" value="DUF1722"/>
</dbReference>
<organism evidence="2">
    <name type="scientific">invertebrate metagenome</name>
    <dbReference type="NCBI Taxonomy" id="1711999"/>
    <lineage>
        <taxon>unclassified sequences</taxon>
        <taxon>metagenomes</taxon>
        <taxon>organismal metagenomes</taxon>
    </lineage>
</organism>
<protein>
    <recommendedName>
        <fullName evidence="1">DUF1722 domain-containing protein</fullName>
    </recommendedName>
</protein>
<dbReference type="PANTHER" id="PTHR30087">
    <property type="entry name" value="INNER MEMBRANE PROTEIN"/>
    <property type="match status" value="1"/>
</dbReference>
<feature type="domain" description="DUF1722" evidence="1">
    <location>
        <begin position="199"/>
        <end position="315"/>
    </location>
</feature>
<reference evidence="2" key="1">
    <citation type="journal article" date="2017" name="Appl. Environ. Microbiol.">
        <title>Molecular characterization of an Endozoicomonas-like organism causing infection in king scallop Pecten maximus L.</title>
        <authorList>
            <person name="Cano I."/>
            <person name="van Aerle R."/>
            <person name="Ross S."/>
            <person name="Verner-Jeffreys D.W."/>
            <person name="Paley R.K."/>
            <person name="Rimmer G."/>
            <person name="Ryder D."/>
            <person name="Hooper P."/>
            <person name="Stone D."/>
            <person name="Feist S.W."/>
        </authorList>
    </citation>
    <scope>NUCLEOTIDE SEQUENCE</scope>
</reference>
<dbReference type="EMBL" id="NSIT01000093">
    <property type="protein sequence ID" value="PJE79121.1"/>
    <property type="molecule type" value="Genomic_DNA"/>
</dbReference>
<dbReference type="InterPro" id="IPR017087">
    <property type="entry name" value="UCP037004"/>
</dbReference>
<dbReference type="Pfam" id="PF04463">
    <property type="entry name" value="2-thiour_desulf"/>
    <property type="match status" value="1"/>
</dbReference>
<accession>A0A2H9T7C2</accession>
<dbReference type="PIRSF" id="PIRSF037004">
    <property type="entry name" value="UCP037004"/>
    <property type="match status" value="1"/>
</dbReference>